<feature type="coiled-coil region" evidence="4">
    <location>
        <begin position="408"/>
        <end position="435"/>
    </location>
</feature>
<keyword evidence="2" id="KW-0680">Restriction system</keyword>
<dbReference type="EMBL" id="CP033930">
    <property type="protein sequence ID" value="AZB17758.1"/>
    <property type="molecule type" value="Genomic_DNA"/>
</dbReference>
<evidence type="ECO:0000259" key="5">
    <source>
        <dbReference type="Pfam" id="PF01420"/>
    </source>
</evidence>
<dbReference type="Pfam" id="PF01420">
    <property type="entry name" value="Methylase_S"/>
    <property type="match status" value="1"/>
</dbReference>
<keyword evidence="3" id="KW-0238">DNA-binding</keyword>
<dbReference type="AlphaFoldDB" id="A0AAD1DVD7"/>
<evidence type="ECO:0000256" key="3">
    <source>
        <dbReference type="ARBA" id="ARBA00023125"/>
    </source>
</evidence>
<accession>A0AAD1DVD7</accession>
<comment type="similarity">
    <text evidence="1">Belongs to the type-I restriction system S methylase family.</text>
</comment>
<keyword evidence="6" id="KW-0378">Hydrolase</keyword>
<gene>
    <name evidence="6" type="ORF">EG352_08220</name>
</gene>
<proteinExistence type="inferred from homology"/>
<keyword evidence="4" id="KW-0175">Coiled coil</keyword>
<dbReference type="GO" id="GO:0004519">
    <property type="term" value="F:endonuclease activity"/>
    <property type="evidence" value="ECO:0007669"/>
    <property type="project" value="UniProtKB-KW"/>
</dbReference>
<protein>
    <submittedName>
        <fullName evidence="6">Restriction endonuclease subunit S</fullName>
    </submittedName>
</protein>
<reference evidence="6 7" key="1">
    <citation type="submission" date="2018-11" db="EMBL/GenBank/DDBJ databases">
        <title>Proposal to divide the Flavobacteriaceae and reorganize its genera based on Amino Acid Identity values calculated from whole genome sequences.</title>
        <authorList>
            <person name="Nicholson A.C."/>
            <person name="Gulvik C.A."/>
            <person name="Whitney A.M."/>
            <person name="Humrighouse B.W."/>
            <person name="Bell M."/>
            <person name="Holmes B."/>
            <person name="Steigerwalt A.G."/>
            <person name="Villarma A."/>
            <person name="Sheth M."/>
            <person name="Batra D."/>
            <person name="Pryor J."/>
            <person name="Bernardet J.-F."/>
            <person name="Hugo C."/>
            <person name="Kampfer P."/>
            <person name="Newman J."/>
            <person name="McQuiston J.R."/>
        </authorList>
    </citation>
    <scope>NUCLEOTIDE SEQUENCE [LARGE SCALE GENOMIC DNA]</scope>
    <source>
        <strain evidence="6 7">H5559</strain>
    </source>
</reference>
<evidence type="ECO:0000256" key="2">
    <source>
        <dbReference type="ARBA" id="ARBA00022747"/>
    </source>
</evidence>
<evidence type="ECO:0000313" key="7">
    <source>
        <dbReference type="Proteomes" id="UP000269015"/>
    </source>
</evidence>
<organism evidence="6 7">
    <name type="scientific">Chryseobacterium indologenes</name>
    <name type="common">Flavobacterium indologenes</name>
    <dbReference type="NCBI Taxonomy" id="253"/>
    <lineage>
        <taxon>Bacteria</taxon>
        <taxon>Pseudomonadati</taxon>
        <taxon>Bacteroidota</taxon>
        <taxon>Flavobacteriia</taxon>
        <taxon>Flavobacteriales</taxon>
        <taxon>Weeksellaceae</taxon>
        <taxon>Chryseobacterium group</taxon>
        <taxon>Chryseobacterium</taxon>
    </lineage>
</organism>
<dbReference type="InterPro" id="IPR051212">
    <property type="entry name" value="Type-I_RE_S_subunit"/>
</dbReference>
<keyword evidence="6" id="KW-0255">Endonuclease</keyword>
<dbReference type="SUPFAM" id="SSF116734">
    <property type="entry name" value="DNA methylase specificity domain"/>
    <property type="match status" value="2"/>
</dbReference>
<dbReference type="InterPro" id="IPR000055">
    <property type="entry name" value="Restrct_endonuc_typeI_TRD"/>
</dbReference>
<dbReference type="GO" id="GO:0003677">
    <property type="term" value="F:DNA binding"/>
    <property type="evidence" value="ECO:0007669"/>
    <property type="project" value="UniProtKB-KW"/>
</dbReference>
<feature type="domain" description="Type I restriction modification DNA specificity" evidence="5">
    <location>
        <begin position="263"/>
        <end position="423"/>
    </location>
</feature>
<evidence type="ECO:0000256" key="1">
    <source>
        <dbReference type="ARBA" id="ARBA00010923"/>
    </source>
</evidence>
<dbReference type="InterPro" id="IPR044946">
    <property type="entry name" value="Restrct_endonuc_typeI_TRD_sf"/>
</dbReference>
<dbReference type="Gene3D" id="3.90.220.20">
    <property type="entry name" value="DNA methylase specificity domains"/>
    <property type="match status" value="2"/>
</dbReference>
<sequence length="537" mass="62671">MRDWKKVKLGSLLTESKIISENPDTNNRLKVRLNMLGIEKRPKTNEKEGATKYYKRKAGQFIYGKQNLHKGAFGIIPKELDGFESSSDIPAFDVDDSCYPEWVYYFFKKNNFYLDLEKLAKGVGSKRIQPTQIFDLDIYLPSKNEQKKILDKILEIESRYRNILVEINHQNNLLEDFRLSILDNAIRGNLTKDWREKQSNTKPINELIKNLNLEKDKLIKDKKIKREKSPLLITEDEIPYEAPTNWKWIRFQTLIEGLRYGTSKKCDYGLGKTMVLRIPNIKNGSIDYSDLKSTDLSKRELDELNLEKNDILIIRSNGSESLVGRVAVIREINSNFSFAGYLMRARPLSKFVFSDYLQVIFESKYIRNQIENPIKDVSGVKNVNSTKINNLLIPFTSHDEQIKIVEKVNNLNLLCDKLKEEVNANKLNVEKLLQSTLQKLLGEETPTVFANKIEKEVELKHSRIIKYNNKTTLMELIDLLKQYGKLHAEDLWKMSKHFDNNNIDESIDKFYSDLKRKIEIDKTIQEVKNEKGYLELV</sequence>
<dbReference type="RefSeq" id="WP_123861657.1">
    <property type="nucleotide sequence ID" value="NZ_CP033930.1"/>
</dbReference>
<dbReference type="PANTHER" id="PTHR43140:SF1">
    <property type="entry name" value="TYPE I RESTRICTION ENZYME ECOKI SPECIFICITY SUBUNIT"/>
    <property type="match status" value="1"/>
</dbReference>
<dbReference type="PANTHER" id="PTHR43140">
    <property type="entry name" value="TYPE-1 RESTRICTION ENZYME ECOKI SPECIFICITY PROTEIN"/>
    <property type="match status" value="1"/>
</dbReference>
<evidence type="ECO:0000256" key="4">
    <source>
        <dbReference type="SAM" id="Coils"/>
    </source>
</evidence>
<dbReference type="REBASE" id="282450">
    <property type="entry name" value="S.Cin5559ORF8215P"/>
</dbReference>
<dbReference type="CDD" id="cd17517">
    <property type="entry name" value="RMtype1_S_EcoKI_StySPI-TRD2-CR2_like"/>
    <property type="match status" value="1"/>
</dbReference>
<dbReference type="GO" id="GO:0009307">
    <property type="term" value="P:DNA restriction-modification system"/>
    <property type="evidence" value="ECO:0007669"/>
    <property type="project" value="UniProtKB-KW"/>
</dbReference>
<keyword evidence="6" id="KW-0540">Nuclease</keyword>
<dbReference type="Proteomes" id="UP000269015">
    <property type="component" value="Chromosome"/>
</dbReference>
<name>A0AAD1DVD7_CHRID</name>
<evidence type="ECO:0000313" key="6">
    <source>
        <dbReference type="EMBL" id="AZB17758.1"/>
    </source>
</evidence>